<feature type="domain" description="Peptidase M28" evidence="2">
    <location>
        <begin position="46"/>
        <end position="233"/>
    </location>
</feature>
<feature type="transmembrane region" description="Helical" evidence="1">
    <location>
        <begin position="420"/>
        <end position="441"/>
    </location>
</feature>
<feature type="transmembrane region" description="Helical" evidence="1">
    <location>
        <begin position="447"/>
        <end position="472"/>
    </location>
</feature>
<feature type="transmembrane region" description="Helical" evidence="1">
    <location>
        <begin position="268"/>
        <end position="285"/>
    </location>
</feature>
<dbReference type="Pfam" id="PF04389">
    <property type="entry name" value="Peptidase_M28"/>
    <property type="match status" value="1"/>
</dbReference>
<comment type="caution">
    <text evidence="3">The sequence shown here is derived from an EMBL/GenBank/DDBJ whole genome shotgun (WGS) entry which is preliminary data.</text>
</comment>
<reference evidence="3 4" key="1">
    <citation type="submission" date="2019-07" db="EMBL/GenBank/DDBJ databases">
        <title>Whole genome shotgun sequence of Adhaeribacter aerolatus NBRC 106133.</title>
        <authorList>
            <person name="Hosoyama A."/>
            <person name="Uohara A."/>
            <person name="Ohji S."/>
            <person name="Ichikawa N."/>
        </authorList>
    </citation>
    <scope>NUCLEOTIDE SEQUENCE [LARGE SCALE GENOMIC DNA]</scope>
    <source>
        <strain evidence="3 4">NBRC 106133</strain>
    </source>
</reference>
<dbReference type="AlphaFoldDB" id="A0A512AYP2"/>
<sequence length="708" mass="78094">MGTTAHQQVQKYIIAELQKLGIQTQVQATVVSNQALRRSAMAYVQNIVGVLKGSNNGKAILVMAHYDSQPHTPGAGDDGAGVAALLETARALRAGPPLQNDVIFLFTDGEEFGLFGARAFLQHPLVKNIGLVMNLEGRGNNGPSLTFEISPENGWVIEQFAQEAPYPFANSLMYEIYRHLPNDTDFSVFRQAGYSGFNSAFIDGYVHYHKLTDTPENLNQNSLQHHGSNTLALIRHLGNISLKNTKTPDKVFFNPVGSWLVHYPASHTIVWVVVSGISLIIFFIIGLKRKALTIWQLLKGFVFYLLIFASVAGIILLLNLGVVKLMPYHRFINGVYQADLFFLAYVSVALGLFLLLGRLAFRFTSLWGLAGGVFLVLYTLVLGIYLTVPAAVFILLFPLLFCCLGATAALLFISPNIFSWRFMVVVCLGFLPAIFLLVPLAKLTAVAFALQLAVAPILVLLFFWGLGIPLIYQIDTNLRWRAAPLFAIGLLLGGGLLTAAAIYLEKPSSTQPLHSDVSYYLDSDQGQAYWASGYPKPDEWNKQFFATSEVGLLYPFYPAPATRLLKNRAEAMPLPAPIAEVLTDTIYKGQRRLKLRLRSGRQAGQLQLDIINQTEEALQDASLNGVKIPNPKKNLKEGVLLSTLLLGLPEEGVVLQLTMLQTEGVWLLLYDRSIGLPQALVKIKRPAHVIPEQGINSNITVVKKAYLY</sequence>
<dbReference type="GO" id="GO:0004177">
    <property type="term" value="F:aminopeptidase activity"/>
    <property type="evidence" value="ECO:0007669"/>
    <property type="project" value="UniProtKB-KW"/>
</dbReference>
<dbReference type="PANTHER" id="PTHR12147:SF26">
    <property type="entry name" value="PEPTIDASE M28 DOMAIN-CONTAINING PROTEIN"/>
    <property type="match status" value="1"/>
</dbReference>
<keyword evidence="3" id="KW-0645">Protease</keyword>
<feature type="transmembrane region" description="Helical" evidence="1">
    <location>
        <begin position="366"/>
        <end position="386"/>
    </location>
</feature>
<feature type="transmembrane region" description="Helical" evidence="1">
    <location>
        <begin position="484"/>
        <end position="504"/>
    </location>
</feature>
<name>A0A512AYP2_9BACT</name>
<dbReference type="Gene3D" id="3.40.630.10">
    <property type="entry name" value="Zn peptidases"/>
    <property type="match status" value="1"/>
</dbReference>
<keyword evidence="3" id="KW-0031">Aminopeptidase</keyword>
<dbReference type="InterPro" id="IPR007484">
    <property type="entry name" value="Peptidase_M28"/>
</dbReference>
<feature type="transmembrane region" description="Helical" evidence="1">
    <location>
        <begin position="340"/>
        <end position="359"/>
    </location>
</feature>
<proteinExistence type="predicted"/>
<dbReference type="GO" id="GO:0008235">
    <property type="term" value="F:metalloexopeptidase activity"/>
    <property type="evidence" value="ECO:0007669"/>
    <property type="project" value="InterPro"/>
</dbReference>
<evidence type="ECO:0000256" key="1">
    <source>
        <dbReference type="SAM" id="Phobius"/>
    </source>
</evidence>
<protein>
    <submittedName>
        <fullName evidence="3">Aminopeptidase</fullName>
    </submittedName>
</protein>
<evidence type="ECO:0000313" key="4">
    <source>
        <dbReference type="Proteomes" id="UP000321532"/>
    </source>
</evidence>
<gene>
    <name evidence="3" type="ORF">AAE02nite_24840</name>
</gene>
<feature type="transmembrane region" description="Helical" evidence="1">
    <location>
        <begin position="297"/>
        <end position="320"/>
    </location>
</feature>
<dbReference type="GO" id="GO:0006508">
    <property type="term" value="P:proteolysis"/>
    <property type="evidence" value="ECO:0007669"/>
    <property type="project" value="InterPro"/>
</dbReference>
<keyword evidence="1" id="KW-0812">Transmembrane</keyword>
<feature type="transmembrane region" description="Helical" evidence="1">
    <location>
        <begin position="392"/>
        <end position="413"/>
    </location>
</feature>
<dbReference type="SUPFAM" id="SSF53187">
    <property type="entry name" value="Zn-dependent exopeptidases"/>
    <property type="match status" value="1"/>
</dbReference>
<keyword evidence="1" id="KW-0472">Membrane</keyword>
<dbReference type="PANTHER" id="PTHR12147">
    <property type="entry name" value="METALLOPEPTIDASE M28 FAMILY MEMBER"/>
    <property type="match status" value="1"/>
</dbReference>
<evidence type="ECO:0000313" key="3">
    <source>
        <dbReference type="EMBL" id="GEO04820.1"/>
    </source>
</evidence>
<dbReference type="Proteomes" id="UP000321532">
    <property type="component" value="Unassembled WGS sequence"/>
</dbReference>
<dbReference type="EMBL" id="BJYS01000017">
    <property type="protein sequence ID" value="GEO04820.1"/>
    <property type="molecule type" value="Genomic_DNA"/>
</dbReference>
<accession>A0A512AYP2</accession>
<keyword evidence="3" id="KW-0378">Hydrolase</keyword>
<dbReference type="InterPro" id="IPR045175">
    <property type="entry name" value="M28_fam"/>
</dbReference>
<keyword evidence="4" id="KW-1185">Reference proteome</keyword>
<evidence type="ECO:0000259" key="2">
    <source>
        <dbReference type="Pfam" id="PF04389"/>
    </source>
</evidence>
<organism evidence="3 4">
    <name type="scientific">Adhaeribacter aerolatus</name>
    <dbReference type="NCBI Taxonomy" id="670289"/>
    <lineage>
        <taxon>Bacteria</taxon>
        <taxon>Pseudomonadati</taxon>
        <taxon>Bacteroidota</taxon>
        <taxon>Cytophagia</taxon>
        <taxon>Cytophagales</taxon>
        <taxon>Hymenobacteraceae</taxon>
        <taxon>Adhaeribacter</taxon>
    </lineage>
</organism>
<keyword evidence="1" id="KW-1133">Transmembrane helix</keyword>